<dbReference type="AlphaFoldDB" id="A0A1Y3Z302"/>
<dbReference type="Proteomes" id="UP000195386">
    <property type="component" value="Unassembled WGS sequence"/>
</dbReference>
<organism evidence="1 2">
    <name type="scientific">Bacteroides clarus</name>
    <dbReference type="NCBI Taxonomy" id="626929"/>
    <lineage>
        <taxon>Bacteria</taxon>
        <taxon>Pseudomonadati</taxon>
        <taxon>Bacteroidota</taxon>
        <taxon>Bacteroidia</taxon>
        <taxon>Bacteroidales</taxon>
        <taxon>Bacteroidaceae</taxon>
        <taxon>Bacteroides</taxon>
    </lineage>
</organism>
<accession>A0A1Y3Z302</accession>
<proteinExistence type="predicted"/>
<evidence type="ECO:0000313" key="1">
    <source>
        <dbReference type="EMBL" id="OUO00921.1"/>
    </source>
</evidence>
<comment type="caution">
    <text evidence="1">The sequence shown here is derived from an EMBL/GenBank/DDBJ whole genome shotgun (WGS) entry which is preliminary data.</text>
</comment>
<protein>
    <recommendedName>
        <fullName evidence="3">DUF4906 domain-containing protein</fullName>
    </recommendedName>
</protein>
<name>A0A1Y3Z302_9BACE</name>
<gene>
    <name evidence="1" type="ORF">B5F97_10400</name>
</gene>
<sequence>MGLIAVACSNEEITDSSGPTVSSVQISATLPQETPLTRALPIMEGYKLRCILEVWTQGDTPTLKHRQEITALKGEASFVFDFELTETGNYDCLMWADYVAENAKTQNLELDGYTYMHYEDRFYSTTQNLKQVTIKDTKDAGLFNNDACDAFYDKFVLEKAGETYKSTAELARPFSKLIIKEKNLDAYKTCSQMLVSYKVPSGFDVGAEAPLSEESIIEWTRTDMTNTPADDCTLFSNYIFATSNQTSLGNIDLTFTIGDDIRDITIPAGVPIIRNTRIIANGALISDQIFEGDITLSFDFSTDWEKDIDAGDPMEEKPHVGSFYYKDGTWSKEYKGTDDNPAIGIIFALKNDANSTCKDDTKANYPDITFAEEEIQGWVVALQDAIDSQQAIITQELTAEYGINPYEGGKIPDVAGFKNTNIYIAIDASKDTAPITGLKTFKEQNATPKNTSGWYIPAGSQMEELLKVYAQKPSGEVAELTYNIVGSQLKELQNLQQAQLLQAANYWSSSTATSNNKIWPRRFVTSKSESYGNSGTNGKTDCPASLRLILTF</sequence>
<dbReference type="EMBL" id="NFII01000008">
    <property type="protein sequence ID" value="OUO00921.1"/>
    <property type="molecule type" value="Genomic_DNA"/>
</dbReference>
<reference evidence="2" key="1">
    <citation type="submission" date="2017-04" db="EMBL/GenBank/DDBJ databases">
        <title>Function of individual gut microbiota members based on whole genome sequencing of pure cultures obtained from chicken caecum.</title>
        <authorList>
            <person name="Medvecky M."/>
            <person name="Cejkova D."/>
            <person name="Polansky O."/>
            <person name="Karasova D."/>
            <person name="Kubasova T."/>
            <person name="Cizek A."/>
            <person name="Rychlik I."/>
        </authorList>
    </citation>
    <scope>NUCLEOTIDE SEQUENCE [LARGE SCALE GENOMIC DNA]</scope>
    <source>
        <strain evidence="2">An43</strain>
    </source>
</reference>
<evidence type="ECO:0000313" key="2">
    <source>
        <dbReference type="Proteomes" id="UP000195386"/>
    </source>
</evidence>
<evidence type="ECO:0008006" key="3">
    <source>
        <dbReference type="Google" id="ProtNLM"/>
    </source>
</evidence>